<reference evidence="1 2" key="1">
    <citation type="journal article" date="2018" name="Front. Plant Sci.">
        <title>Red Clover (Trifolium pratense) and Zigzag Clover (T. medium) - A Picture of Genomic Similarities and Differences.</title>
        <authorList>
            <person name="Dluhosova J."/>
            <person name="Istvanek J."/>
            <person name="Nedelnik J."/>
            <person name="Repkova J."/>
        </authorList>
    </citation>
    <scope>NUCLEOTIDE SEQUENCE [LARGE SCALE GENOMIC DNA]</scope>
    <source>
        <strain evidence="2">cv. 10/8</strain>
        <tissue evidence="1">Leaf</tissue>
    </source>
</reference>
<evidence type="ECO:0000313" key="2">
    <source>
        <dbReference type="Proteomes" id="UP000265520"/>
    </source>
</evidence>
<sequence>MLGANWFLMKINSTKVQIFQRRKWSNPLKIIHVKIVKKHGIHGKKTENNVSPLCPALGAIERSKMLLVCCGLHPGVAWPAPGA</sequence>
<protein>
    <submittedName>
        <fullName evidence="1">Uncharacterized protein</fullName>
    </submittedName>
</protein>
<dbReference type="AlphaFoldDB" id="A0A392QAR0"/>
<evidence type="ECO:0000313" key="1">
    <source>
        <dbReference type="EMBL" id="MCI21218.1"/>
    </source>
</evidence>
<organism evidence="1 2">
    <name type="scientific">Trifolium medium</name>
    <dbReference type="NCBI Taxonomy" id="97028"/>
    <lineage>
        <taxon>Eukaryota</taxon>
        <taxon>Viridiplantae</taxon>
        <taxon>Streptophyta</taxon>
        <taxon>Embryophyta</taxon>
        <taxon>Tracheophyta</taxon>
        <taxon>Spermatophyta</taxon>
        <taxon>Magnoliopsida</taxon>
        <taxon>eudicotyledons</taxon>
        <taxon>Gunneridae</taxon>
        <taxon>Pentapetalae</taxon>
        <taxon>rosids</taxon>
        <taxon>fabids</taxon>
        <taxon>Fabales</taxon>
        <taxon>Fabaceae</taxon>
        <taxon>Papilionoideae</taxon>
        <taxon>50 kb inversion clade</taxon>
        <taxon>NPAAA clade</taxon>
        <taxon>Hologalegina</taxon>
        <taxon>IRL clade</taxon>
        <taxon>Trifolieae</taxon>
        <taxon>Trifolium</taxon>
    </lineage>
</organism>
<dbReference type="Proteomes" id="UP000265520">
    <property type="component" value="Unassembled WGS sequence"/>
</dbReference>
<keyword evidence="2" id="KW-1185">Reference proteome</keyword>
<dbReference type="EMBL" id="LXQA010123844">
    <property type="protein sequence ID" value="MCI21218.1"/>
    <property type="molecule type" value="Genomic_DNA"/>
</dbReference>
<feature type="non-terminal residue" evidence="1">
    <location>
        <position position="83"/>
    </location>
</feature>
<comment type="caution">
    <text evidence="1">The sequence shown here is derived from an EMBL/GenBank/DDBJ whole genome shotgun (WGS) entry which is preliminary data.</text>
</comment>
<proteinExistence type="predicted"/>
<accession>A0A392QAR0</accession>
<name>A0A392QAR0_9FABA</name>